<dbReference type="Proteomes" id="UP000593567">
    <property type="component" value="Unassembled WGS sequence"/>
</dbReference>
<evidence type="ECO:0000256" key="1">
    <source>
        <dbReference type="ARBA" id="ARBA00006844"/>
    </source>
</evidence>
<dbReference type="AlphaFoldDB" id="A0A7J7IS84"/>
<evidence type="ECO:0000259" key="3">
    <source>
        <dbReference type="PROSITE" id="PS51263"/>
    </source>
</evidence>
<keyword evidence="2" id="KW-0009">Actin-binding</keyword>
<dbReference type="EMBL" id="VXIV02003473">
    <property type="protein sequence ID" value="KAF6016750.1"/>
    <property type="molecule type" value="Genomic_DNA"/>
</dbReference>
<feature type="domain" description="ADF-H" evidence="3">
    <location>
        <begin position="6"/>
        <end position="106"/>
    </location>
</feature>
<comment type="similarity">
    <text evidence="1">Belongs to the actin-binding proteins ADF family.</text>
</comment>
<dbReference type="OrthoDB" id="10249245at2759"/>
<dbReference type="Gene3D" id="3.40.20.10">
    <property type="entry name" value="Severin"/>
    <property type="match status" value="1"/>
</dbReference>
<keyword evidence="5" id="KW-1185">Reference proteome</keyword>
<dbReference type="GO" id="GO:0015629">
    <property type="term" value="C:actin cytoskeleton"/>
    <property type="evidence" value="ECO:0007669"/>
    <property type="project" value="InterPro"/>
</dbReference>
<dbReference type="PROSITE" id="PS51263">
    <property type="entry name" value="ADF_H"/>
    <property type="match status" value="1"/>
</dbReference>
<dbReference type="InterPro" id="IPR029006">
    <property type="entry name" value="ADF-H/Gelsolin-like_dom_sf"/>
</dbReference>
<evidence type="ECO:0000313" key="5">
    <source>
        <dbReference type="Proteomes" id="UP000593567"/>
    </source>
</evidence>
<dbReference type="InterPro" id="IPR002108">
    <property type="entry name" value="ADF-H"/>
</dbReference>
<evidence type="ECO:0000256" key="2">
    <source>
        <dbReference type="ARBA" id="ARBA00023203"/>
    </source>
</evidence>
<dbReference type="InterPro" id="IPR017904">
    <property type="entry name" value="ADF/Cofilin"/>
</dbReference>
<name>A0A7J7IS84_BUGNE</name>
<organism evidence="4 5">
    <name type="scientific">Bugula neritina</name>
    <name type="common">Brown bryozoan</name>
    <name type="synonym">Sertularia neritina</name>
    <dbReference type="NCBI Taxonomy" id="10212"/>
    <lineage>
        <taxon>Eukaryota</taxon>
        <taxon>Metazoa</taxon>
        <taxon>Spiralia</taxon>
        <taxon>Lophotrochozoa</taxon>
        <taxon>Bryozoa</taxon>
        <taxon>Gymnolaemata</taxon>
        <taxon>Cheilostomatida</taxon>
        <taxon>Flustrina</taxon>
        <taxon>Buguloidea</taxon>
        <taxon>Bugulidae</taxon>
        <taxon>Bugula</taxon>
    </lineage>
</organism>
<comment type="caution">
    <text evidence="4">The sequence shown here is derived from an EMBL/GenBank/DDBJ whole genome shotgun (WGS) entry which is preliminary data.</text>
</comment>
<dbReference type="GO" id="GO:0030042">
    <property type="term" value="P:actin filament depolymerization"/>
    <property type="evidence" value="ECO:0007669"/>
    <property type="project" value="InterPro"/>
</dbReference>
<protein>
    <recommendedName>
        <fullName evidence="3">ADF-H domain-containing protein</fullName>
    </recommendedName>
</protein>
<dbReference type="PANTHER" id="PTHR11913">
    <property type="entry name" value="COFILIN-RELATED"/>
    <property type="match status" value="1"/>
</dbReference>
<accession>A0A7J7IS84</accession>
<sequence>MPSTCSSGVTLDDKAVHLFQEMKMKKLHSYFVYHIEDNKVVKVLSKGSPDEDSCYNPEEPTELPRYEEMVKELRDANNDGHARYSAFDFKFLINGSQRRKLLFISW</sequence>
<evidence type="ECO:0000313" key="4">
    <source>
        <dbReference type="EMBL" id="KAF6016750.1"/>
    </source>
</evidence>
<proteinExistence type="inferred from homology"/>
<dbReference type="GO" id="GO:0003779">
    <property type="term" value="F:actin binding"/>
    <property type="evidence" value="ECO:0007669"/>
    <property type="project" value="UniProtKB-KW"/>
</dbReference>
<gene>
    <name evidence="4" type="ORF">EB796_024943</name>
</gene>
<reference evidence="4" key="1">
    <citation type="submission" date="2020-06" db="EMBL/GenBank/DDBJ databases">
        <title>Draft genome of Bugula neritina, a colonial animal packing powerful symbionts and potential medicines.</title>
        <authorList>
            <person name="Rayko M."/>
        </authorList>
    </citation>
    <scope>NUCLEOTIDE SEQUENCE [LARGE SCALE GENOMIC DNA]</scope>
    <source>
        <strain evidence="4">Kwan_BN1</strain>
    </source>
</reference>
<dbReference type="Pfam" id="PF00241">
    <property type="entry name" value="Cofilin_ADF"/>
    <property type="match status" value="1"/>
</dbReference>
<dbReference type="SUPFAM" id="SSF55753">
    <property type="entry name" value="Actin depolymerizing proteins"/>
    <property type="match status" value="1"/>
</dbReference>